<dbReference type="AlphaFoldDB" id="A0A7G9RFY2"/>
<evidence type="ECO:0000313" key="3">
    <source>
        <dbReference type="Proteomes" id="UP000515947"/>
    </source>
</evidence>
<dbReference type="KEGG" id="nmes:H9L09_09465"/>
<protein>
    <submittedName>
        <fullName evidence="2">Uncharacterized protein</fullName>
    </submittedName>
</protein>
<proteinExistence type="predicted"/>
<dbReference type="RefSeq" id="WP_187580347.1">
    <property type="nucleotide sequence ID" value="NZ_CP060713.1"/>
</dbReference>
<reference evidence="2 3" key="1">
    <citation type="submission" date="2020-08" db="EMBL/GenBank/DDBJ databases">
        <title>Genome sequence of Nocardioides mesophilus KACC 16243T.</title>
        <authorList>
            <person name="Hyun D.-W."/>
            <person name="Bae J.-W."/>
        </authorList>
    </citation>
    <scope>NUCLEOTIDE SEQUENCE [LARGE SCALE GENOMIC DNA]</scope>
    <source>
        <strain evidence="2 3">KACC 16243</strain>
    </source>
</reference>
<evidence type="ECO:0000313" key="2">
    <source>
        <dbReference type="EMBL" id="QNN54507.1"/>
    </source>
</evidence>
<gene>
    <name evidence="2" type="ORF">H9L09_09465</name>
</gene>
<name>A0A7G9RFY2_9ACTN</name>
<sequence length="425" mass="44860">MTPDEGERAARDWVAHLRSGGSTRWQEWLESYAAAPSGEHVEHPGRPGHAERPERCEHPDRPGRLPGAGQLELLRRLAGAAAARTASTGAADVDRDAAVFAALADRTLNRTGPGRGLPELPLPMPGAGSADAPAIGPRPVDPDDVPLEELVRSATGLLVSELVSAPSAEVASPPAPPRPRRRLLATRYVVDGAPISSAAVRGALRQAGHVAGGSRATVVLVAAPLDVALAQVWSARAQHSAAARWQAFVSRSVRLGALPRAVDVAALARHWSDRVGVQRVHVVLDEDPLAGAAAALRLPTGPAPAPPYPPDVALTAAEVDLLRRVNEVLAVRVAADRADAIRARLVASLAARRRPAAPMRLRVPDQHLPWLQQHAARLREEIVRDGYAVHGDPARLGPLHEGPDRPLPDEVLALLLESVLDAAGL</sequence>
<dbReference type="EMBL" id="CP060713">
    <property type="protein sequence ID" value="QNN54507.1"/>
    <property type="molecule type" value="Genomic_DNA"/>
</dbReference>
<feature type="region of interest" description="Disordered" evidence="1">
    <location>
        <begin position="35"/>
        <end position="66"/>
    </location>
</feature>
<feature type="compositionally biased region" description="Basic and acidic residues" evidence="1">
    <location>
        <begin position="39"/>
        <end position="63"/>
    </location>
</feature>
<organism evidence="2 3">
    <name type="scientific">Nocardioides mesophilus</name>
    <dbReference type="NCBI Taxonomy" id="433659"/>
    <lineage>
        <taxon>Bacteria</taxon>
        <taxon>Bacillati</taxon>
        <taxon>Actinomycetota</taxon>
        <taxon>Actinomycetes</taxon>
        <taxon>Propionibacteriales</taxon>
        <taxon>Nocardioidaceae</taxon>
        <taxon>Nocardioides</taxon>
    </lineage>
</organism>
<accession>A0A7G9RFY2</accession>
<keyword evidence="3" id="KW-1185">Reference proteome</keyword>
<evidence type="ECO:0000256" key="1">
    <source>
        <dbReference type="SAM" id="MobiDB-lite"/>
    </source>
</evidence>
<dbReference type="Proteomes" id="UP000515947">
    <property type="component" value="Chromosome"/>
</dbReference>